<evidence type="ECO:0000259" key="5">
    <source>
        <dbReference type="PROSITE" id="PS50893"/>
    </source>
</evidence>
<feature type="domain" description="ABC transporter" evidence="5">
    <location>
        <begin position="2"/>
        <end position="222"/>
    </location>
</feature>
<accession>A0A2V1H1E8</accession>
<dbReference type="Proteomes" id="UP000244906">
    <property type="component" value="Unassembled WGS sequence"/>
</dbReference>
<dbReference type="PROSITE" id="PS00211">
    <property type="entry name" value="ABC_TRANSPORTER_1"/>
    <property type="match status" value="1"/>
</dbReference>
<keyword evidence="4 6" id="KW-0067">ATP-binding</keyword>
<keyword evidence="2" id="KW-0813">Transport</keyword>
<evidence type="ECO:0000313" key="6">
    <source>
        <dbReference type="EMBL" id="PVZ70252.1"/>
    </source>
</evidence>
<keyword evidence="3" id="KW-0547">Nucleotide-binding</keyword>
<name>A0A2V1H1E8_9GAMM</name>
<dbReference type="GO" id="GO:0140359">
    <property type="term" value="F:ABC-type transporter activity"/>
    <property type="evidence" value="ECO:0007669"/>
    <property type="project" value="InterPro"/>
</dbReference>
<evidence type="ECO:0000256" key="1">
    <source>
        <dbReference type="ARBA" id="ARBA00005417"/>
    </source>
</evidence>
<keyword evidence="7" id="KW-1185">Reference proteome</keyword>
<organism evidence="6 7">
    <name type="scientific">Pelagibaculum spongiae</name>
    <dbReference type="NCBI Taxonomy" id="2080658"/>
    <lineage>
        <taxon>Bacteria</taxon>
        <taxon>Pseudomonadati</taxon>
        <taxon>Pseudomonadota</taxon>
        <taxon>Gammaproteobacteria</taxon>
        <taxon>Oceanospirillales</taxon>
        <taxon>Pelagibaculum</taxon>
    </lineage>
</organism>
<evidence type="ECO:0000313" key="7">
    <source>
        <dbReference type="Proteomes" id="UP000244906"/>
    </source>
</evidence>
<dbReference type="PROSITE" id="PS50893">
    <property type="entry name" value="ABC_TRANSPORTER_2"/>
    <property type="match status" value="1"/>
</dbReference>
<evidence type="ECO:0000256" key="2">
    <source>
        <dbReference type="ARBA" id="ARBA00022448"/>
    </source>
</evidence>
<dbReference type="EMBL" id="QDDL01000002">
    <property type="protein sequence ID" value="PVZ70252.1"/>
    <property type="molecule type" value="Genomic_DNA"/>
</dbReference>
<dbReference type="InterPro" id="IPR027417">
    <property type="entry name" value="P-loop_NTPase"/>
</dbReference>
<comment type="caution">
    <text evidence="6">The sequence shown here is derived from an EMBL/GenBank/DDBJ whole genome shotgun (WGS) entry which is preliminary data.</text>
</comment>
<dbReference type="OrthoDB" id="9778870at2"/>
<dbReference type="AlphaFoldDB" id="A0A2V1H1E8"/>
<dbReference type="InterPro" id="IPR015860">
    <property type="entry name" value="ABC_transpr_TagH-like"/>
</dbReference>
<dbReference type="GO" id="GO:0016887">
    <property type="term" value="F:ATP hydrolysis activity"/>
    <property type="evidence" value="ECO:0007669"/>
    <property type="project" value="InterPro"/>
</dbReference>
<dbReference type="SMART" id="SM00382">
    <property type="entry name" value="AAA"/>
    <property type="match status" value="1"/>
</dbReference>
<evidence type="ECO:0000256" key="4">
    <source>
        <dbReference type="ARBA" id="ARBA00022840"/>
    </source>
</evidence>
<dbReference type="CDD" id="cd03220">
    <property type="entry name" value="ABC_KpsT_Wzt"/>
    <property type="match status" value="1"/>
</dbReference>
<protein>
    <submittedName>
        <fullName evidence="6">ABC transporter ATP-binding protein</fullName>
    </submittedName>
</protein>
<comment type="similarity">
    <text evidence="1">Belongs to the ABC transporter superfamily.</text>
</comment>
<dbReference type="Gene3D" id="3.40.50.300">
    <property type="entry name" value="P-loop containing nucleotide triphosphate hydrolases"/>
    <property type="match status" value="1"/>
</dbReference>
<proteinExistence type="inferred from homology"/>
<reference evidence="6 7" key="1">
    <citation type="submission" date="2018-04" db="EMBL/GenBank/DDBJ databases">
        <title>Thalassorhabdus spongiae gen. nov., sp. nov., isolated from a marine sponge in South-West Iceland.</title>
        <authorList>
            <person name="Knobloch S."/>
            <person name="Daussin A."/>
            <person name="Johannsson R."/>
            <person name="Marteinsson V.T."/>
        </authorList>
    </citation>
    <scope>NUCLEOTIDE SEQUENCE [LARGE SCALE GENOMIC DNA]</scope>
    <source>
        <strain evidence="6 7">Hp12</strain>
    </source>
</reference>
<dbReference type="GO" id="GO:0016020">
    <property type="term" value="C:membrane"/>
    <property type="evidence" value="ECO:0007669"/>
    <property type="project" value="InterPro"/>
</dbReference>
<dbReference type="InterPro" id="IPR050683">
    <property type="entry name" value="Bact_Polysacc_Export_ATP-bd"/>
</dbReference>
<dbReference type="SUPFAM" id="SSF52540">
    <property type="entry name" value="P-loop containing nucleoside triphosphate hydrolases"/>
    <property type="match status" value="1"/>
</dbReference>
<sequence>MIELKNVTKYYPTPDGRKYVLKDVSAVFPPGKNIGIFGANGTGKSTLMKLLGKIDYPSSGEINVTGSISWPMGLAGGFQGSMTGRDNARFVCRIYGDSEQTIKEKLAFIHDFSEIGDYFDMPIKSYSSGMRSRLSFAVSMAFDFDYYLIDELTAVGDDRFKKKSAAAMKAKRESGNVIFVSHSMYELKNICDVGVYMRQGEMCIFDDINDAVTAYQDEMKRA</sequence>
<dbReference type="PANTHER" id="PTHR46743:SF2">
    <property type="entry name" value="TEICHOIC ACIDS EXPORT ATP-BINDING PROTEIN TAGH"/>
    <property type="match status" value="1"/>
</dbReference>
<dbReference type="RefSeq" id="WP_116686325.1">
    <property type="nucleotide sequence ID" value="NZ_CAWNYD010000002.1"/>
</dbReference>
<dbReference type="GO" id="GO:0005524">
    <property type="term" value="F:ATP binding"/>
    <property type="evidence" value="ECO:0007669"/>
    <property type="project" value="UniProtKB-KW"/>
</dbReference>
<dbReference type="InterPro" id="IPR003593">
    <property type="entry name" value="AAA+_ATPase"/>
</dbReference>
<dbReference type="InterPro" id="IPR017871">
    <property type="entry name" value="ABC_transporter-like_CS"/>
</dbReference>
<gene>
    <name evidence="6" type="ORF">DC094_06535</name>
</gene>
<evidence type="ECO:0000256" key="3">
    <source>
        <dbReference type="ARBA" id="ARBA00022741"/>
    </source>
</evidence>
<dbReference type="PANTHER" id="PTHR46743">
    <property type="entry name" value="TEICHOIC ACIDS EXPORT ATP-BINDING PROTEIN TAGH"/>
    <property type="match status" value="1"/>
</dbReference>
<dbReference type="Pfam" id="PF00005">
    <property type="entry name" value="ABC_tran"/>
    <property type="match status" value="1"/>
</dbReference>
<dbReference type="InterPro" id="IPR003439">
    <property type="entry name" value="ABC_transporter-like_ATP-bd"/>
</dbReference>